<keyword evidence="1" id="KW-1003">Cell membrane</keyword>
<keyword evidence="3" id="KW-0472">Membrane</keyword>
<feature type="signal peptide" evidence="6">
    <location>
        <begin position="1"/>
        <end position="20"/>
    </location>
</feature>
<dbReference type="EMBL" id="PDOE01000005">
    <property type="protein sequence ID" value="RKL66858.1"/>
    <property type="molecule type" value="Genomic_DNA"/>
</dbReference>
<keyword evidence="8" id="KW-1185">Reference proteome</keyword>
<dbReference type="Gene3D" id="3.40.190.10">
    <property type="entry name" value="Periplasmic binding protein-like II"/>
    <property type="match status" value="2"/>
</dbReference>
<evidence type="ECO:0000313" key="7">
    <source>
        <dbReference type="EMBL" id="RKL66858.1"/>
    </source>
</evidence>
<dbReference type="OrthoDB" id="9787283at2"/>
<protein>
    <submittedName>
        <fullName evidence="7">ABC transporter substrate-binding protein</fullName>
    </submittedName>
</protein>
<dbReference type="RefSeq" id="WP_110934722.1">
    <property type="nucleotide sequence ID" value="NZ_KZ614146.1"/>
</dbReference>
<feature type="chain" id="PRO_5039165560" evidence="6">
    <location>
        <begin position="21"/>
        <end position="536"/>
    </location>
</feature>
<evidence type="ECO:0000256" key="3">
    <source>
        <dbReference type="ARBA" id="ARBA00023136"/>
    </source>
</evidence>
<dbReference type="SUPFAM" id="SSF53850">
    <property type="entry name" value="Periplasmic binding protein-like II"/>
    <property type="match status" value="1"/>
</dbReference>
<keyword evidence="5" id="KW-0449">Lipoprotein</keyword>
<evidence type="ECO:0000256" key="4">
    <source>
        <dbReference type="ARBA" id="ARBA00023139"/>
    </source>
</evidence>
<dbReference type="InterPro" id="IPR006059">
    <property type="entry name" value="SBP"/>
</dbReference>
<proteinExistence type="predicted"/>
<evidence type="ECO:0000256" key="2">
    <source>
        <dbReference type="ARBA" id="ARBA00022729"/>
    </source>
</evidence>
<evidence type="ECO:0000256" key="5">
    <source>
        <dbReference type="ARBA" id="ARBA00023288"/>
    </source>
</evidence>
<organism evidence="7 8">
    <name type="scientific">Salipaludibacillus neizhouensis</name>
    <dbReference type="NCBI Taxonomy" id="885475"/>
    <lineage>
        <taxon>Bacteria</taxon>
        <taxon>Bacillati</taxon>
        <taxon>Bacillota</taxon>
        <taxon>Bacilli</taxon>
        <taxon>Bacillales</taxon>
        <taxon>Bacillaceae</taxon>
    </lineage>
</organism>
<accession>A0A3A9K624</accession>
<evidence type="ECO:0000313" key="8">
    <source>
        <dbReference type="Proteomes" id="UP000281498"/>
    </source>
</evidence>
<sequence length="536" mass="60593">MKKFSAMFLVFGIFIFTLVACSGNSNEEASEETEDGVVQLTAIMLKHPLTESLENMEWLAEAEEKAGVDIQWEEVSADWDERKNAMLAGGDIPDLIVGPNAITDGDFAQFTGLFQDLNELMEHAPNVQTMFDEKAELEIIATQESGEVYGLPKYQRYWPESATMQFINTDWLDNVGMDMPTTWDELHEVLLAFKEEDANGNGDTDDEIPFDWAPVGTGGFGFFHPTVLLGSTGITPSESGTGYFAEDGELKNFFMDERYKEVVVFLNKLYEDGLINQEVFTQEYTNYQSTARGDGDTAKVGYTYGWEGTDRFGKALAPQYTTMEPLKMSDDSTDDLRWAYDNNVLNYGTNMIQMSAQTEEKEAAMRFINELYDPETSMQVLFGSIGESIEDHGDGTFSVLPPADDSMDPGTWKWTKSWADNGPMYISDSLELELGTDMQAGNLQQEAYQDAYSRTDLELDVYPGIFLKYSQEDNNTMSLRNTELMNLAMAKFAQWVTEGNIEDEWDGYLDQLNTMGMPDNLELMQPYYDEYLSEIE</sequence>
<evidence type="ECO:0000256" key="1">
    <source>
        <dbReference type="ARBA" id="ARBA00022475"/>
    </source>
</evidence>
<keyword evidence="4" id="KW-0564">Palmitate</keyword>
<gene>
    <name evidence="7" type="ORF">CR203_13585</name>
</gene>
<dbReference type="PANTHER" id="PTHR43649">
    <property type="entry name" value="ARABINOSE-BINDING PROTEIN-RELATED"/>
    <property type="match status" value="1"/>
</dbReference>
<reference evidence="7 8" key="1">
    <citation type="submission" date="2017-10" db="EMBL/GenBank/DDBJ databases">
        <title>Bacillus sp. nov., a halophilic bacterium isolated from a Keqin Lake.</title>
        <authorList>
            <person name="Wang H."/>
        </authorList>
    </citation>
    <scope>NUCLEOTIDE SEQUENCE [LARGE SCALE GENOMIC DNA]</scope>
    <source>
        <strain evidence="7 8">KCTC 13187</strain>
    </source>
</reference>
<dbReference type="Proteomes" id="UP000281498">
    <property type="component" value="Unassembled WGS sequence"/>
</dbReference>
<dbReference type="PROSITE" id="PS51257">
    <property type="entry name" value="PROKAR_LIPOPROTEIN"/>
    <property type="match status" value="1"/>
</dbReference>
<keyword evidence="2 6" id="KW-0732">Signal</keyword>
<dbReference type="PANTHER" id="PTHR43649:SF33">
    <property type="entry name" value="POLYGALACTURONAN_RHAMNOGALACTURONAN-BINDING PROTEIN YTCQ"/>
    <property type="match status" value="1"/>
</dbReference>
<comment type="caution">
    <text evidence="7">The sequence shown here is derived from an EMBL/GenBank/DDBJ whole genome shotgun (WGS) entry which is preliminary data.</text>
</comment>
<name>A0A3A9K624_9BACI</name>
<dbReference type="InterPro" id="IPR050490">
    <property type="entry name" value="Bact_solute-bd_prot1"/>
</dbReference>
<dbReference type="AlphaFoldDB" id="A0A3A9K624"/>
<evidence type="ECO:0000256" key="6">
    <source>
        <dbReference type="SAM" id="SignalP"/>
    </source>
</evidence>
<dbReference type="Pfam" id="PF01547">
    <property type="entry name" value="SBP_bac_1"/>
    <property type="match status" value="1"/>
</dbReference>